<organism evidence="1 2">
    <name type="scientific">Colletotrichum scovillei</name>
    <dbReference type="NCBI Taxonomy" id="1209932"/>
    <lineage>
        <taxon>Eukaryota</taxon>
        <taxon>Fungi</taxon>
        <taxon>Dikarya</taxon>
        <taxon>Ascomycota</taxon>
        <taxon>Pezizomycotina</taxon>
        <taxon>Sordariomycetes</taxon>
        <taxon>Hypocreomycetidae</taxon>
        <taxon>Glomerellales</taxon>
        <taxon>Glomerellaceae</taxon>
        <taxon>Colletotrichum</taxon>
        <taxon>Colletotrichum acutatum species complex</taxon>
    </lineage>
</organism>
<gene>
    <name evidence="1" type="ORF">JMJ77_009612</name>
</gene>
<dbReference type="AlphaFoldDB" id="A0A9P7R2C8"/>
<protein>
    <submittedName>
        <fullName evidence="1">Uncharacterized protein</fullName>
    </submittedName>
</protein>
<accession>A0A9P7R2C8</accession>
<keyword evidence="2" id="KW-1185">Reference proteome</keyword>
<comment type="caution">
    <text evidence="1">The sequence shown here is derived from an EMBL/GenBank/DDBJ whole genome shotgun (WGS) entry which is preliminary data.</text>
</comment>
<name>A0A9P7R2C8_9PEZI</name>
<evidence type="ECO:0000313" key="1">
    <source>
        <dbReference type="EMBL" id="KAG7045531.1"/>
    </source>
</evidence>
<feature type="non-terminal residue" evidence="1">
    <location>
        <position position="59"/>
    </location>
</feature>
<proteinExistence type="predicted"/>
<reference evidence="1" key="1">
    <citation type="submission" date="2021-05" db="EMBL/GenBank/DDBJ databases">
        <title>Comparative genomics of three Colletotrichum scovillei strains and genetic complementation revealed genes involved fungal growth and virulence on chili pepper.</title>
        <authorList>
            <person name="Hsieh D.-K."/>
            <person name="Chuang S.-C."/>
            <person name="Chen C.-Y."/>
            <person name="Chao Y.-T."/>
            <person name="Lu M.-Y.J."/>
            <person name="Lee M.-H."/>
            <person name="Shih M.-C."/>
        </authorList>
    </citation>
    <scope>NUCLEOTIDE SEQUENCE</scope>
    <source>
        <strain evidence="1">Coll-153</strain>
    </source>
</reference>
<sequence>MTERPWDQYSAPVGAVFDCPPPCIELYYSPRRLRNQRQPEYVLCDSRTPISSFSLSIVP</sequence>
<evidence type="ECO:0000313" key="2">
    <source>
        <dbReference type="Proteomes" id="UP000699042"/>
    </source>
</evidence>
<dbReference type="EMBL" id="JAESDN010000009">
    <property type="protein sequence ID" value="KAG7045531.1"/>
    <property type="molecule type" value="Genomic_DNA"/>
</dbReference>
<dbReference type="Proteomes" id="UP000699042">
    <property type="component" value="Unassembled WGS sequence"/>
</dbReference>